<evidence type="ECO:0000313" key="4">
    <source>
        <dbReference type="Proteomes" id="UP000474640"/>
    </source>
</evidence>
<keyword evidence="2" id="KW-0472">Membrane</keyword>
<comment type="caution">
    <text evidence="3">The sequence shown here is derived from an EMBL/GenBank/DDBJ whole genome shotgun (WGS) entry which is preliminary data.</text>
</comment>
<accession>A0A7C8VC74</accession>
<dbReference type="OrthoDB" id="5383460at2759"/>
<feature type="compositionally biased region" description="Polar residues" evidence="1">
    <location>
        <begin position="210"/>
        <end position="219"/>
    </location>
</feature>
<sequence>MPEIRRNLISALGGFVWSFPLFAGIISLYFNYQQLKVQPQAQALLCKAALKKSLDRWTWCSNRENAQDADCQPILGKNYYDIERQHKCRFIPPAPMGWIFRSGNGMDIIADNSGSFTVSDFDTRSIYITNFLMIIAIGYLIQLWVVWCIIGLVNYKPVFFRKGKASQGNLSDASEKLVPSSTSGEVLPPDTPKQTIEPGSPEEVVLPSAPGQTIESGSSEEVLLPDAAERMVQSGSSEEVFISGSSEGPEENRHRWLEIAPNQQHSRAETETETETFETASTQSSKPKQKKHTRYYKPESCFNDSPQH</sequence>
<evidence type="ECO:0000256" key="2">
    <source>
        <dbReference type="SAM" id="Phobius"/>
    </source>
</evidence>
<feature type="transmembrane region" description="Helical" evidence="2">
    <location>
        <begin position="131"/>
        <end position="155"/>
    </location>
</feature>
<dbReference type="AlphaFoldDB" id="A0A7C8VC74"/>
<keyword evidence="2" id="KW-0812">Transmembrane</keyword>
<organism evidence="3 4">
    <name type="scientific">Orbilia oligospora</name>
    <name type="common">Nematode-trapping fungus</name>
    <name type="synonym">Arthrobotrys oligospora</name>
    <dbReference type="NCBI Taxonomy" id="2813651"/>
    <lineage>
        <taxon>Eukaryota</taxon>
        <taxon>Fungi</taxon>
        <taxon>Dikarya</taxon>
        <taxon>Ascomycota</taxon>
        <taxon>Pezizomycotina</taxon>
        <taxon>Orbiliomycetes</taxon>
        <taxon>Orbiliales</taxon>
        <taxon>Orbiliaceae</taxon>
        <taxon>Orbilia</taxon>
    </lineage>
</organism>
<feature type="region of interest" description="Disordered" evidence="1">
    <location>
        <begin position="171"/>
        <end position="219"/>
    </location>
</feature>
<evidence type="ECO:0000313" key="3">
    <source>
        <dbReference type="EMBL" id="KAF3286613.1"/>
    </source>
</evidence>
<keyword evidence="2" id="KW-1133">Transmembrane helix</keyword>
<protein>
    <submittedName>
        <fullName evidence="3">Uncharacterized protein</fullName>
    </submittedName>
</protein>
<evidence type="ECO:0000256" key="1">
    <source>
        <dbReference type="SAM" id="MobiDB-lite"/>
    </source>
</evidence>
<feature type="transmembrane region" description="Helical" evidence="2">
    <location>
        <begin position="7"/>
        <end position="30"/>
    </location>
</feature>
<gene>
    <name evidence="3" type="ORF">TWF970_008465</name>
</gene>
<dbReference type="EMBL" id="JAABOJ010000005">
    <property type="protein sequence ID" value="KAF3286613.1"/>
    <property type="molecule type" value="Genomic_DNA"/>
</dbReference>
<feature type="region of interest" description="Disordered" evidence="1">
    <location>
        <begin position="234"/>
        <end position="308"/>
    </location>
</feature>
<reference evidence="3 4" key="1">
    <citation type="submission" date="2020-01" db="EMBL/GenBank/DDBJ databases">
        <authorList>
            <person name="Palmer J.M."/>
        </authorList>
    </citation>
    <scope>NUCLEOTIDE SEQUENCE [LARGE SCALE GENOMIC DNA]</scope>
    <source>
        <strain evidence="3 4">TWF970</strain>
    </source>
</reference>
<name>A0A7C8VC74_ORBOL</name>
<proteinExistence type="predicted"/>
<dbReference type="Proteomes" id="UP000474640">
    <property type="component" value="Unassembled WGS sequence"/>
</dbReference>